<keyword evidence="2" id="KW-0732">Signal</keyword>
<dbReference type="GO" id="GO:0009277">
    <property type="term" value="C:fungal-type cell wall"/>
    <property type="evidence" value="ECO:0007669"/>
    <property type="project" value="TreeGrafter"/>
</dbReference>
<dbReference type="InterPro" id="IPR024655">
    <property type="entry name" value="Asl1_glyco_hydro_catalytic"/>
</dbReference>
<keyword evidence="5" id="KW-1185">Reference proteome</keyword>
<evidence type="ECO:0000256" key="1">
    <source>
        <dbReference type="SAM" id="MobiDB-lite"/>
    </source>
</evidence>
<feature type="region of interest" description="Disordered" evidence="1">
    <location>
        <begin position="532"/>
        <end position="554"/>
    </location>
</feature>
<dbReference type="Gene3D" id="3.20.20.80">
    <property type="entry name" value="Glycosidases"/>
    <property type="match status" value="1"/>
</dbReference>
<feature type="domain" description="Asl1-like glycosyl hydrolase catalytic" evidence="3">
    <location>
        <begin position="43"/>
        <end position="261"/>
    </location>
</feature>
<comment type="caution">
    <text evidence="4">The sequence shown here is derived from an EMBL/GenBank/DDBJ whole genome shotgun (WGS) entry which is preliminary data.</text>
</comment>
<reference evidence="4 5" key="1">
    <citation type="submission" date="2015-09" db="EMBL/GenBank/DDBJ databases">
        <title>Host preference determinants of Valsa canker pathogens revealed by comparative genomics.</title>
        <authorList>
            <person name="Yin Z."/>
            <person name="Huang L."/>
        </authorList>
    </citation>
    <scope>NUCLEOTIDE SEQUENCE [LARGE SCALE GENOMIC DNA]</scope>
    <source>
        <strain evidence="4 5">SXYLt</strain>
    </source>
</reference>
<feature type="chain" id="PRO_5019113828" description="Asl1-like glycosyl hydrolase catalytic domain-containing protein" evidence="2">
    <location>
        <begin position="25"/>
        <end position="554"/>
    </location>
</feature>
<dbReference type="SUPFAM" id="SSF51445">
    <property type="entry name" value="(Trans)glycosidases"/>
    <property type="match status" value="1"/>
</dbReference>
<dbReference type="InParanoid" id="A0A423WU61"/>
<dbReference type="AlphaFoldDB" id="A0A423WU61"/>
<dbReference type="Pfam" id="PF11790">
    <property type="entry name" value="Glyco_hydro_cc"/>
    <property type="match status" value="1"/>
</dbReference>
<accession>A0A423WU61</accession>
<sequence>MASLKKIAFLAVLMAVLMADLLLAIHLDPKRGLGANEDVKIKTTSFEKDFGGNNSQVVWQYNWDSNTSNKQPFCEYVPMLWTIPENPGVWKRHASAWIDAGTQHLLAFNEPENAGQSNIDPTTAVDAYRKYMQPFAGQVKLGAPAVSNDGYYWMSQFLDNCTGCAIDFVPIHWYNPAFLLDDFKAFTIRMCDLVGGRPIWVTEFMPTGGNATAIAEFMKDAIAWLDQEDCVERYAYFGTADGYTSLLYNNGPKLSALGKAYAYTPYGGDVRPHVNTGGHVSYIKHPRCEGPPGTCVLDENAHVVWRKELLGHNRPALVAREEMIEEVGQDGNSSTCAGSCDVDHPPPDDLEVEDEAVASSDTNVLCEGPCEYIDLQEPTVVELPTATAAASDPDESPCAGPCDVDNPPPPNDLEDKAVDGNDTNAPCTGPCEYVDFQESTVTEVPAAVAAASNPKDTPCVGSCDVDLIQEPTVAEVPTAAAAASDPDDSPCAGPCDVDNPPPPNDLEDKVVDGNDIKEYVGLQEPTVVEVPTAAAAASDPDDSPCAGPCDVDGT</sequence>
<feature type="region of interest" description="Disordered" evidence="1">
    <location>
        <begin position="385"/>
        <end position="415"/>
    </location>
</feature>
<name>A0A423WU61_9PEZI</name>
<dbReference type="PANTHER" id="PTHR34154:SF10">
    <property type="entry name" value="ASL1-LIKE GLYCOSYL HYDROLASE CATALYTIC DOMAIN-CONTAINING PROTEIN"/>
    <property type="match status" value="1"/>
</dbReference>
<dbReference type="EMBL" id="LKEB01000040">
    <property type="protein sequence ID" value="ROW07083.1"/>
    <property type="molecule type" value="Genomic_DNA"/>
</dbReference>
<feature type="compositionally biased region" description="Low complexity" evidence="1">
    <location>
        <begin position="481"/>
        <end position="498"/>
    </location>
</feature>
<evidence type="ECO:0000313" key="4">
    <source>
        <dbReference type="EMBL" id="ROW07083.1"/>
    </source>
</evidence>
<protein>
    <recommendedName>
        <fullName evidence="3">Asl1-like glycosyl hydrolase catalytic domain-containing protein</fullName>
    </recommendedName>
</protein>
<dbReference type="Proteomes" id="UP000285146">
    <property type="component" value="Unassembled WGS sequence"/>
</dbReference>
<proteinExistence type="predicted"/>
<dbReference type="STRING" id="1230097.A0A423WU61"/>
<dbReference type="OrthoDB" id="43654at2759"/>
<gene>
    <name evidence="4" type="ORF">VPNG_06632</name>
</gene>
<feature type="region of interest" description="Disordered" evidence="1">
    <location>
        <begin position="481"/>
        <end position="510"/>
    </location>
</feature>
<dbReference type="PANTHER" id="PTHR34154">
    <property type="entry name" value="ALKALI-SENSITIVE LINKAGE PROTEIN 1"/>
    <property type="match status" value="1"/>
</dbReference>
<organism evidence="4 5">
    <name type="scientific">Cytospora leucostoma</name>
    <dbReference type="NCBI Taxonomy" id="1230097"/>
    <lineage>
        <taxon>Eukaryota</taxon>
        <taxon>Fungi</taxon>
        <taxon>Dikarya</taxon>
        <taxon>Ascomycota</taxon>
        <taxon>Pezizomycotina</taxon>
        <taxon>Sordariomycetes</taxon>
        <taxon>Sordariomycetidae</taxon>
        <taxon>Diaporthales</taxon>
        <taxon>Cytosporaceae</taxon>
        <taxon>Cytospora</taxon>
    </lineage>
</organism>
<evidence type="ECO:0000256" key="2">
    <source>
        <dbReference type="SAM" id="SignalP"/>
    </source>
</evidence>
<dbReference type="GO" id="GO:0071966">
    <property type="term" value="P:fungal-type cell wall polysaccharide metabolic process"/>
    <property type="evidence" value="ECO:0007669"/>
    <property type="project" value="TreeGrafter"/>
</dbReference>
<evidence type="ECO:0000313" key="5">
    <source>
        <dbReference type="Proteomes" id="UP000285146"/>
    </source>
</evidence>
<evidence type="ECO:0000259" key="3">
    <source>
        <dbReference type="Pfam" id="PF11790"/>
    </source>
</evidence>
<dbReference type="InterPro" id="IPR053183">
    <property type="entry name" value="ASL1"/>
</dbReference>
<dbReference type="InterPro" id="IPR017853">
    <property type="entry name" value="GH"/>
</dbReference>
<feature type="signal peptide" evidence="2">
    <location>
        <begin position="1"/>
        <end position="24"/>
    </location>
</feature>